<gene>
    <name evidence="2" type="ORF">EZS28_046154</name>
</gene>
<dbReference type="SMART" id="SM00220">
    <property type="entry name" value="S_TKc"/>
    <property type="match status" value="1"/>
</dbReference>
<dbReference type="InterPro" id="IPR008271">
    <property type="entry name" value="Ser/Thr_kinase_AS"/>
</dbReference>
<protein>
    <recommendedName>
        <fullName evidence="1">Protein kinase domain-containing protein</fullName>
    </recommendedName>
</protein>
<dbReference type="PANTHER" id="PTHR44167">
    <property type="entry name" value="OVARIAN-SPECIFIC SERINE/THREONINE-PROTEIN KINASE LOK-RELATED"/>
    <property type="match status" value="1"/>
</dbReference>
<comment type="caution">
    <text evidence="2">The sequence shown here is derived from an EMBL/GenBank/DDBJ whole genome shotgun (WGS) entry which is preliminary data.</text>
</comment>
<evidence type="ECO:0000313" key="3">
    <source>
        <dbReference type="Proteomes" id="UP000324800"/>
    </source>
</evidence>
<dbReference type="Pfam" id="PF00069">
    <property type="entry name" value="Pkinase"/>
    <property type="match status" value="1"/>
</dbReference>
<accession>A0A5J4TJT8</accession>
<name>A0A5J4TJT8_9EUKA</name>
<dbReference type="Proteomes" id="UP000324800">
    <property type="component" value="Unassembled WGS sequence"/>
</dbReference>
<proteinExistence type="predicted"/>
<reference evidence="2 3" key="1">
    <citation type="submission" date="2019-03" db="EMBL/GenBank/DDBJ databases">
        <title>Single cell metagenomics reveals metabolic interactions within the superorganism composed of flagellate Streblomastix strix and complex community of Bacteroidetes bacteria on its surface.</title>
        <authorList>
            <person name="Treitli S.C."/>
            <person name="Kolisko M."/>
            <person name="Husnik F."/>
            <person name="Keeling P."/>
            <person name="Hampl V."/>
        </authorList>
    </citation>
    <scope>NUCLEOTIDE SEQUENCE [LARGE SCALE GENOMIC DNA]</scope>
    <source>
        <strain evidence="2">ST1C</strain>
    </source>
</reference>
<organism evidence="2 3">
    <name type="scientific">Streblomastix strix</name>
    <dbReference type="NCBI Taxonomy" id="222440"/>
    <lineage>
        <taxon>Eukaryota</taxon>
        <taxon>Metamonada</taxon>
        <taxon>Preaxostyla</taxon>
        <taxon>Oxymonadida</taxon>
        <taxon>Streblomastigidae</taxon>
        <taxon>Streblomastix</taxon>
    </lineage>
</organism>
<dbReference type="GO" id="GO:0005634">
    <property type="term" value="C:nucleus"/>
    <property type="evidence" value="ECO:0007669"/>
    <property type="project" value="TreeGrafter"/>
</dbReference>
<sequence>EMVGELAQSLIQLHSNGILHSDLKPENVLLVEGFKVKLADFGLARQLQAGREYTTNHGGTFLFQAPEILHNPNKEADMKDKTKAQTSQQKLIQTTACDIWAFGVMIFELIAQHHPFFDKKTEGDVPTEEYIHRVVDLPPSELPENYPLKLRNLVKQMLEKDPSKRISVEEILNMPEVATTLAKK</sequence>
<dbReference type="OrthoDB" id="283458at2759"/>
<dbReference type="AlphaFoldDB" id="A0A5J4TJT8"/>
<feature type="non-terminal residue" evidence="2">
    <location>
        <position position="1"/>
    </location>
</feature>
<dbReference type="PROSITE" id="PS50011">
    <property type="entry name" value="PROTEIN_KINASE_DOM"/>
    <property type="match status" value="1"/>
</dbReference>
<evidence type="ECO:0000259" key="1">
    <source>
        <dbReference type="PROSITE" id="PS50011"/>
    </source>
</evidence>
<evidence type="ECO:0000313" key="2">
    <source>
        <dbReference type="EMBL" id="KAA6358319.1"/>
    </source>
</evidence>
<feature type="domain" description="Protein kinase" evidence="1">
    <location>
        <begin position="1"/>
        <end position="177"/>
    </location>
</feature>
<dbReference type="Gene3D" id="1.10.510.10">
    <property type="entry name" value="Transferase(Phosphotransferase) domain 1"/>
    <property type="match status" value="1"/>
</dbReference>
<dbReference type="PANTHER" id="PTHR44167:SF18">
    <property type="entry name" value="PROTEIN KINASE DOMAIN-CONTAINING PROTEIN"/>
    <property type="match status" value="1"/>
</dbReference>
<dbReference type="SUPFAM" id="SSF56112">
    <property type="entry name" value="Protein kinase-like (PK-like)"/>
    <property type="match status" value="1"/>
</dbReference>
<dbReference type="InterPro" id="IPR011009">
    <property type="entry name" value="Kinase-like_dom_sf"/>
</dbReference>
<dbReference type="GO" id="GO:0005524">
    <property type="term" value="F:ATP binding"/>
    <property type="evidence" value="ECO:0007669"/>
    <property type="project" value="InterPro"/>
</dbReference>
<dbReference type="GO" id="GO:0004674">
    <property type="term" value="F:protein serine/threonine kinase activity"/>
    <property type="evidence" value="ECO:0007669"/>
    <property type="project" value="TreeGrafter"/>
</dbReference>
<dbReference type="PROSITE" id="PS00108">
    <property type="entry name" value="PROTEIN_KINASE_ST"/>
    <property type="match status" value="1"/>
</dbReference>
<dbReference type="GO" id="GO:0005737">
    <property type="term" value="C:cytoplasm"/>
    <property type="evidence" value="ECO:0007669"/>
    <property type="project" value="TreeGrafter"/>
</dbReference>
<dbReference type="EMBL" id="SNRW01030046">
    <property type="protein sequence ID" value="KAA6358319.1"/>
    <property type="molecule type" value="Genomic_DNA"/>
</dbReference>
<dbReference type="GO" id="GO:0044773">
    <property type="term" value="P:mitotic DNA damage checkpoint signaling"/>
    <property type="evidence" value="ECO:0007669"/>
    <property type="project" value="TreeGrafter"/>
</dbReference>
<dbReference type="InterPro" id="IPR000719">
    <property type="entry name" value="Prot_kinase_dom"/>
</dbReference>